<feature type="transmembrane region" description="Helical" evidence="1">
    <location>
        <begin position="233"/>
        <end position="252"/>
    </location>
</feature>
<dbReference type="Proteomes" id="UP000745859">
    <property type="component" value="Unassembled WGS sequence"/>
</dbReference>
<keyword evidence="1" id="KW-1133">Transmembrane helix</keyword>
<name>A0ABX0U6L5_9FLAO</name>
<feature type="transmembrane region" description="Helical" evidence="1">
    <location>
        <begin position="390"/>
        <end position="410"/>
    </location>
</feature>
<organism evidence="2 3">
    <name type="scientific">Wenyingzhuangia heitensis</name>
    <dbReference type="NCBI Taxonomy" id="1487859"/>
    <lineage>
        <taxon>Bacteria</taxon>
        <taxon>Pseudomonadati</taxon>
        <taxon>Bacteroidota</taxon>
        <taxon>Flavobacteriia</taxon>
        <taxon>Flavobacteriales</taxon>
        <taxon>Flavobacteriaceae</taxon>
        <taxon>Wenyingzhuangia</taxon>
    </lineage>
</organism>
<feature type="transmembrane region" description="Helical" evidence="1">
    <location>
        <begin position="162"/>
        <end position="182"/>
    </location>
</feature>
<keyword evidence="1" id="KW-0472">Membrane</keyword>
<dbReference type="Pfam" id="PF26314">
    <property type="entry name" value="MptA_B_family"/>
    <property type="match status" value="1"/>
</dbReference>
<dbReference type="EMBL" id="JAASQL010000001">
    <property type="protein sequence ID" value="NIJ44488.1"/>
    <property type="molecule type" value="Genomic_DNA"/>
</dbReference>
<proteinExistence type="predicted"/>
<feature type="transmembrane region" description="Helical" evidence="1">
    <location>
        <begin position="12"/>
        <end position="31"/>
    </location>
</feature>
<comment type="caution">
    <text evidence="2">The sequence shown here is derived from an EMBL/GenBank/DDBJ whole genome shotgun (WGS) entry which is preliminary data.</text>
</comment>
<accession>A0ABX0U6L5</accession>
<sequence>MTSFLNNYKMTNNLSLLVILFSCIAYYLFAYQTLRTNFSQVLSLYSFLFVCFYLLYNHSQLNFKTLIYLGVLFRVLFLVAIPNLSDDFYRFLWDGRALFNGINPYLILPKNNPNLIINGSNLYQGMGSMNGSHYTCYPPLNQFAFTIPAIFSDSHLLISTTVMRITLILSDVITLFFGIKILKELKLNTRKILVYFINPFILIELTGNLHYEGMMIAFLSASLYFLFKQKKHLSAILFAGAISIKLIPLIFLPVFYKKLGFKKLFIYGCIVALVNILLFLPFASKELYSNFMSSIELYFQNFEFNASLYYIVREIGYRIKGYNIIQSVGKTTPFIIITITLLLSFLRKNNLKQTLITSMLWVICSYYFLSSIVHPWYIAIPLFLSLFTKYSFPVIWSFVVILSYSAYVNSSYKENLWLVGLEYILVFGYLFAELFQWKFNRKKNL</sequence>
<evidence type="ECO:0000256" key="1">
    <source>
        <dbReference type="SAM" id="Phobius"/>
    </source>
</evidence>
<keyword evidence="1" id="KW-0812">Transmembrane</keyword>
<dbReference type="RefSeq" id="WP_243846499.1">
    <property type="nucleotide sequence ID" value="NZ_JAASQL010000001.1"/>
</dbReference>
<reference evidence="2 3" key="1">
    <citation type="submission" date="2020-03" db="EMBL/GenBank/DDBJ databases">
        <title>Genomic Encyclopedia of Type Strains, Phase IV (KMG-IV): sequencing the most valuable type-strain genomes for metagenomic binning, comparative biology and taxonomic classification.</title>
        <authorList>
            <person name="Goeker M."/>
        </authorList>
    </citation>
    <scope>NUCLEOTIDE SEQUENCE [LARGE SCALE GENOMIC DNA]</scope>
    <source>
        <strain evidence="2 3">DSM 101599</strain>
    </source>
</reference>
<evidence type="ECO:0000313" key="3">
    <source>
        <dbReference type="Proteomes" id="UP000745859"/>
    </source>
</evidence>
<feature type="transmembrane region" description="Helical" evidence="1">
    <location>
        <begin position="264"/>
        <end position="283"/>
    </location>
</feature>
<evidence type="ECO:0008006" key="4">
    <source>
        <dbReference type="Google" id="ProtNLM"/>
    </source>
</evidence>
<feature type="transmembrane region" description="Helical" evidence="1">
    <location>
        <begin position="324"/>
        <end position="346"/>
    </location>
</feature>
<feature type="transmembrane region" description="Helical" evidence="1">
    <location>
        <begin position="416"/>
        <end position="435"/>
    </location>
</feature>
<feature type="transmembrane region" description="Helical" evidence="1">
    <location>
        <begin position="65"/>
        <end position="84"/>
    </location>
</feature>
<feature type="transmembrane region" description="Helical" evidence="1">
    <location>
        <begin position="37"/>
        <end position="56"/>
    </location>
</feature>
<protein>
    <recommendedName>
        <fullName evidence="4">Mannosyltransferase</fullName>
    </recommendedName>
</protein>
<feature type="transmembrane region" description="Helical" evidence="1">
    <location>
        <begin position="358"/>
        <end position="378"/>
    </location>
</feature>
<evidence type="ECO:0000313" key="2">
    <source>
        <dbReference type="EMBL" id="NIJ44488.1"/>
    </source>
</evidence>
<keyword evidence="3" id="KW-1185">Reference proteome</keyword>
<gene>
    <name evidence="2" type="ORF">FHR24_000927</name>
</gene>
<feature type="transmembrane region" description="Helical" evidence="1">
    <location>
        <begin position="194"/>
        <end position="227"/>
    </location>
</feature>